<evidence type="ECO:0000313" key="2">
    <source>
        <dbReference type="EMBL" id="CAH1393843.1"/>
    </source>
</evidence>
<gene>
    <name evidence="2" type="ORF">NEZAVI_LOCUS4455</name>
</gene>
<proteinExistence type="predicted"/>
<feature type="region of interest" description="Disordered" evidence="1">
    <location>
        <begin position="63"/>
        <end position="113"/>
    </location>
</feature>
<sequence>MEAVTCRSWGINLGPSWPTCLPWTIDSLTVTKSGGGPDQEIVDAFRQRRLLTYSRKTTWLHRSDLRRPPSSSLSYPGHGSEDVRSPGSGGTPGPLSQAPQLDHSDPVHLNSPDSNPRIGYNYIRSKSLSLWARWLDCFEQLHPLSDDRVCSPTLIWPEWKLEQPYTSMI</sequence>
<accession>A0A9P0EBU5</accession>
<dbReference type="AlphaFoldDB" id="A0A9P0EBU5"/>
<organism evidence="2 3">
    <name type="scientific">Nezara viridula</name>
    <name type="common">Southern green stink bug</name>
    <name type="synonym">Cimex viridulus</name>
    <dbReference type="NCBI Taxonomy" id="85310"/>
    <lineage>
        <taxon>Eukaryota</taxon>
        <taxon>Metazoa</taxon>
        <taxon>Ecdysozoa</taxon>
        <taxon>Arthropoda</taxon>
        <taxon>Hexapoda</taxon>
        <taxon>Insecta</taxon>
        <taxon>Pterygota</taxon>
        <taxon>Neoptera</taxon>
        <taxon>Paraneoptera</taxon>
        <taxon>Hemiptera</taxon>
        <taxon>Heteroptera</taxon>
        <taxon>Panheteroptera</taxon>
        <taxon>Pentatomomorpha</taxon>
        <taxon>Pentatomoidea</taxon>
        <taxon>Pentatomidae</taxon>
        <taxon>Pentatominae</taxon>
        <taxon>Nezara</taxon>
    </lineage>
</organism>
<protein>
    <submittedName>
        <fullName evidence="2">Uncharacterized protein</fullName>
    </submittedName>
</protein>
<dbReference type="OrthoDB" id="10572165at2759"/>
<evidence type="ECO:0000313" key="3">
    <source>
        <dbReference type="Proteomes" id="UP001152798"/>
    </source>
</evidence>
<dbReference type="Proteomes" id="UP001152798">
    <property type="component" value="Chromosome 2"/>
</dbReference>
<dbReference type="EMBL" id="OV725078">
    <property type="protein sequence ID" value="CAH1393843.1"/>
    <property type="molecule type" value="Genomic_DNA"/>
</dbReference>
<evidence type="ECO:0000256" key="1">
    <source>
        <dbReference type="SAM" id="MobiDB-lite"/>
    </source>
</evidence>
<reference evidence="2" key="1">
    <citation type="submission" date="2022-01" db="EMBL/GenBank/DDBJ databases">
        <authorList>
            <person name="King R."/>
        </authorList>
    </citation>
    <scope>NUCLEOTIDE SEQUENCE</scope>
</reference>
<name>A0A9P0EBU5_NEZVI</name>
<keyword evidence="3" id="KW-1185">Reference proteome</keyword>